<evidence type="ECO:0000313" key="4">
    <source>
        <dbReference type="Proteomes" id="UP000663842"/>
    </source>
</evidence>
<dbReference type="GO" id="GO:0030424">
    <property type="term" value="C:axon"/>
    <property type="evidence" value="ECO:0007669"/>
    <property type="project" value="TreeGrafter"/>
</dbReference>
<feature type="compositionally biased region" description="Low complexity" evidence="1">
    <location>
        <begin position="1072"/>
        <end position="1083"/>
    </location>
</feature>
<feature type="domain" description="DH" evidence="2">
    <location>
        <begin position="445"/>
        <end position="639"/>
    </location>
</feature>
<sequence>MSTKQSLVSMTDLRKAREKPRSLLVNVFRTRRSNVTLDSNDTNIAGKQLSASVIDLATSMGIHRRNSAIPTIQESTFDQRKHAVSEENLLAIDNTYIYFNNINGQNFKEKLKYSTISEDTTLREMLIKLFEKYHLSIDTYNICLRSAPTLQLSLDQPVKHLLLDDLVVTDASQVRRLSFCRQLSDVLKFKRRSLGSISKDPISPSSKTTLRLPVSSSSFFWNCRLAEDDSSAKEDFKILSQNLITRRISIDIHCSVKETAISYDDLVFIASNEDDEQTMHNKSEENETTNRLSTKTSSGKERTEKRNSIGSAILSLVSYPNYLGSSTNRNSKSLSKRLSSQCMMLDNDENHDSKSINQSSRTNKINRSSIFTSSIFTRDVNDSTERPESNLSFIRRKCDEWLIHGLPKLAQLQFSINECDLIIDKEWQPCLNEQSRTLLSETIKLQQEAIYEMLSTEVSYIRQILTMTDIFMTSINILKSSQRDGIFNDIDMDKLFSNIKDVLEGNLLFWKEILLPMRVKLQQTGLPMDPSDLKDGFMKFDIYFKPYLHYVLDQKASAEYFKQKFSRDDLFQHLITWIEANFTNRLSFSDLTIKPLQRLTRYKLLLEAIQKKTQETQQRNDLLEMIQKVATFVNRVNSKLHNQEQEERVRQINDHIGPYENVIAPPELTSILQEYNRDSMLNRLNLLEDMPLHVRGYRRQIIQQGPMKMKDAKNSQDVYCYLFSDMFLITKGRKRSGSTTTSVSSMTNDAQSNRGASNPSNKILKSPIRIDRIDVREYDRRGGSSNSNTEPNIASFVAIVVSEYNLIESAFLFQTNLSKQWIDNIRRTKTNFNLLMEESKIKNQTIHHPVSPSCCTVSTNTIHQSLPSLSLPLTELPPLIINETGSLKDDARRLSKVESNVFKIVEQTRRNSRTDRKNFGRYFTADGSSTHGSNSSSPPIKQVLSSSTTIIKRMSWNNDQAMEKNDSSLITNSFRSVHSSSGVSSTGSFLFSTDEDSSITTTTTSSSIPSMVPSIKNDEFDEKSLASTVIETDDQLVRTLSIPQADLISEDLIKSNLEDKNNQQLISQISPSSTSTLISNSQTMIESTSSINNDMSSPESSLRRIPYPSVRKRNQILYRSPLHQQECLQNKISIDNDIDSIKSNDDNPTTIRTKHSSIDNSSLASSGNESDYDNNNQCTAIKLPVNDISHSNELTRTNETTQQDNNEQSDTIKITSKDTLHRANKIISVNPTATTLDDSAPTSFQSLLQDPITTRRLLDIRSHLLLNTTLDATEV</sequence>
<dbReference type="SMART" id="SM00325">
    <property type="entry name" value="RhoGEF"/>
    <property type="match status" value="1"/>
</dbReference>
<comment type="caution">
    <text evidence="3">The sequence shown here is derived from an EMBL/GenBank/DDBJ whole genome shotgun (WGS) entry which is preliminary data.</text>
</comment>
<dbReference type="PANTHER" id="PTHR13217:SF11">
    <property type="entry name" value="PLECKSTRIN HOMOLOGY DOMAIN-CONTAINING FAMILY G MEMBER 5"/>
    <property type="match status" value="1"/>
</dbReference>
<dbReference type="InterPro" id="IPR000219">
    <property type="entry name" value="DH_dom"/>
</dbReference>
<dbReference type="GO" id="GO:0007266">
    <property type="term" value="P:Rho protein signal transduction"/>
    <property type="evidence" value="ECO:0007669"/>
    <property type="project" value="TreeGrafter"/>
</dbReference>
<dbReference type="Gene3D" id="2.30.29.30">
    <property type="entry name" value="Pleckstrin-homology domain (PH domain)/Phosphotyrosine-binding domain (PTB)"/>
    <property type="match status" value="1"/>
</dbReference>
<feature type="compositionally biased region" description="Low complexity" evidence="1">
    <location>
        <begin position="928"/>
        <end position="937"/>
    </location>
</feature>
<feature type="compositionally biased region" description="Low complexity" evidence="1">
    <location>
        <begin position="737"/>
        <end position="747"/>
    </location>
</feature>
<evidence type="ECO:0000256" key="1">
    <source>
        <dbReference type="SAM" id="MobiDB-lite"/>
    </source>
</evidence>
<dbReference type="AlphaFoldDB" id="A0A819V1R4"/>
<dbReference type="PANTHER" id="PTHR13217">
    <property type="entry name" value="PLECKSTRIN HOMOLOGY DOMAIN-CONTAINING FAMILY G MEMBER 7"/>
    <property type="match status" value="1"/>
</dbReference>
<feature type="region of interest" description="Disordered" evidence="1">
    <location>
        <begin position="913"/>
        <end position="942"/>
    </location>
</feature>
<evidence type="ECO:0000313" key="3">
    <source>
        <dbReference type="EMBL" id="CAF4091084.1"/>
    </source>
</evidence>
<dbReference type="GO" id="GO:0005886">
    <property type="term" value="C:plasma membrane"/>
    <property type="evidence" value="ECO:0007669"/>
    <property type="project" value="TreeGrafter"/>
</dbReference>
<feature type="region of interest" description="Disordered" evidence="1">
    <location>
        <begin position="994"/>
        <end position="1014"/>
    </location>
</feature>
<feature type="region of interest" description="Disordered" evidence="1">
    <location>
        <begin position="1138"/>
        <end position="1172"/>
    </location>
</feature>
<dbReference type="Pfam" id="PF00621">
    <property type="entry name" value="RhoGEF"/>
    <property type="match status" value="1"/>
</dbReference>
<dbReference type="Gene3D" id="1.20.900.10">
    <property type="entry name" value="Dbl homology (DH) domain"/>
    <property type="match status" value="1"/>
</dbReference>
<dbReference type="EMBL" id="CAJOBF010003434">
    <property type="protein sequence ID" value="CAF4091084.1"/>
    <property type="molecule type" value="Genomic_DNA"/>
</dbReference>
<feature type="compositionally biased region" description="Polar residues" evidence="1">
    <location>
        <begin position="748"/>
        <end position="763"/>
    </location>
</feature>
<feature type="compositionally biased region" description="Low complexity" evidence="1">
    <location>
        <begin position="994"/>
        <end position="1008"/>
    </location>
</feature>
<feature type="region of interest" description="Disordered" evidence="1">
    <location>
        <begin position="1072"/>
        <end position="1105"/>
    </location>
</feature>
<feature type="compositionally biased region" description="Polar residues" evidence="1">
    <location>
        <begin position="1084"/>
        <end position="1100"/>
    </location>
</feature>
<dbReference type="Proteomes" id="UP000663842">
    <property type="component" value="Unassembled WGS sequence"/>
</dbReference>
<evidence type="ECO:0000259" key="2">
    <source>
        <dbReference type="PROSITE" id="PS50010"/>
    </source>
</evidence>
<dbReference type="SMART" id="SM00233">
    <property type="entry name" value="PH"/>
    <property type="match status" value="1"/>
</dbReference>
<dbReference type="InterPro" id="IPR001849">
    <property type="entry name" value="PH_domain"/>
</dbReference>
<proteinExistence type="predicted"/>
<protein>
    <recommendedName>
        <fullName evidence="2">DH domain-containing protein</fullName>
    </recommendedName>
</protein>
<dbReference type="InterPro" id="IPR011993">
    <property type="entry name" value="PH-like_dom_sf"/>
</dbReference>
<accession>A0A819V1R4</accession>
<reference evidence="3" key="1">
    <citation type="submission" date="2021-02" db="EMBL/GenBank/DDBJ databases">
        <authorList>
            <person name="Nowell W R."/>
        </authorList>
    </citation>
    <scope>NUCLEOTIDE SEQUENCE</scope>
</reference>
<dbReference type="SUPFAM" id="SSF48065">
    <property type="entry name" value="DBL homology domain (DH-domain)"/>
    <property type="match status" value="1"/>
</dbReference>
<dbReference type="GO" id="GO:0043542">
    <property type="term" value="P:endothelial cell migration"/>
    <property type="evidence" value="ECO:0007669"/>
    <property type="project" value="TreeGrafter"/>
</dbReference>
<dbReference type="InterPro" id="IPR035899">
    <property type="entry name" value="DBL_dom_sf"/>
</dbReference>
<feature type="compositionally biased region" description="Polar residues" evidence="1">
    <location>
        <begin position="1158"/>
        <end position="1172"/>
    </location>
</feature>
<dbReference type="GO" id="GO:0030139">
    <property type="term" value="C:endocytic vesicle"/>
    <property type="evidence" value="ECO:0007669"/>
    <property type="project" value="TreeGrafter"/>
</dbReference>
<name>A0A819V1R4_9BILA</name>
<feature type="region of interest" description="Disordered" evidence="1">
    <location>
        <begin position="734"/>
        <end position="763"/>
    </location>
</feature>
<gene>
    <name evidence="3" type="ORF">UXM345_LOCUS21676</name>
</gene>
<dbReference type="SUPFAM" id="SSF50729">
    <property type="entry name" value="PH domain-like"/>
    <property type="match status" value="1"/>
</dbReference>
<dbReference type="GO" id="GO:0005085">
    <property type="term" value="F:guanyl-nucleotide exchange factor activity"/>
    <property type="evidence" value="ECO:0007669"/>
    <property type="project" value="InterPro"/>
</dbReference>
<organism evidence="3 4">
    <name type="scientific">Rotaria magnacalcarata</name>
    <dbReference type="NCBI Taxonomy" id="392030"/>
    <lineage>
        <taxon>Eukaryota</taxon>
        <taxon>Metazoa</taxon>
        <taxon>Spiralia</taxon>
        <taxon>Gnathifera</taxon>
        <taxon>Rotifera</taxon>
        <taxon>Eurotatoria</taxon>
        <taxon>Bdelloidea</taxon>
        <taxon>Philodinida</taxon>
        <taxon>Philodinidae</taxon>
        <taxon>Rotaria</taxon>
    </lineage>
</organism>
<feature type="region of interest" description="Disordered" evidence="1">
    <location>
        <begin position="276"/>
        <end position="305"/>
    </location>
</feature>
<dbReference type="CDD" id="cd00160">
    <property type="entry name" value="RhoGEF"/>
    <property type="match status" value="1"/>
</dbReference>
<dbReference type="InterPro" id="IPR040181">
    <property type="entry name" value="PKHG5/7"/>
</dbReference>
<dbReference type="PROSITE" id="PS50010">
    <property type="entry name" value="DH_2"/>
    <property type="match status" value="1"/>
</dbReference>